<keyword evidence="1" id="KW-0347">Helicase</keyword>
<evidence type="ECO:0000313" key="1">
    <source>
        <dbReference type="EMBL" id="MBW82313.1"/>
    </source>
</evidence>
<keyword evidence="1" id="KW-0547">Nucleotide-binding</keyword>
<protein>
    <submittedName>
        <fullName evidence="1">ATP-dependent RNA helicase SUPV3L1</fullName>
    </submittedName>
</protein>
<dbReference type="GO" id="GO:0004386">
    <property type="term" value="F:helicase activity"/>
    <property type="evidence" value="ECO:0007669"/>
    <property type="project" value="UniProtKB-KW"/>
</dbReference>
<reference evidence="1" key="1">
    <citation type="submission" date="2018-02" db="EMBL/GenBank/DDBJ databases">
        <title>Rhizophora mucronata_Transcriptome.</title>
        <authorList>
            <person name="Meera S.P."/>
            <person name="Sreeshan A."/>
            <person name="Augustine A."/>
        </authorList>
    </citation>
    <scope>NUCLEOTIDE SEQUENCE</scope>
    <source>
        <tissue evidence="1">Leaf</tissue>
    </source>
</reference>
<dbReference type="EMBL" id="GGEC01001830">
    <property type="protein sequence ID" value="MBW82313.1"/>
    <property type="molecule type" value="Transcribed_RNA"/>
</dbReference>
<keyword evidence="1" id="KW-0378">Hydrolase</keyword>
<name>A0A2P2IMA6_RHIMU</name>
<keyword evidence="1" id="KW-0067">ATP-binding</keyword>
<proteinExistence type="predicted"/>
<sequence length="94" mass="10815">MPTKLSPLSEKSRLLVLFSRAPSMLNYPFPPHQNPGLMKKTVSHQQGCQCRLLGSSSTKFVREMTTWHIQRGIQLITLRYPIIKLPKKKTEILI</sequence>
<organism evidence="1">
    <name type="scientific">Rhizophora mucronata</name>
    <name type="common">Asiatic mangrove</name>
    <dbReference type="NCBI Taxonomy" id="61149"/>
    <lineage>
        <taxon>Eukaryota</taxon>
        <taxon>Viridiplantae</taxon>
        <taxon>Streptophyta</taxon>
        <taxon>Embryophyta</taxon>
        <taxon>Tracheophyta</taxon>
        <taxon>Spermatophyta</taxon>
        <taxon>Magnoliopsida</taxon>
        <taxon>eudicotyledons</taxon>
        <taxon>Gunneridae</taxon>
        <taxon>Pentapetalae</taxon>
        <taxon>rosids</taxon>
        <taxon>fabids</taxon>
        <taxon>Malpighiales</taxon>
        <taxon>Rhizophoraceae</taxon>
        <taxon>Rhizophora</taxon>
    </lineage>
</organism>
<accession>A0A2P2IMA6</accession>
<dbReference type="AlphaFoldDB" id="A0A2P2IMA6"/>